<dbReference type="SMART" id="SM00317">
    <property type="entry name" value="SET"/>
    <property type="match status" value="1"/>
</dbReference>
<feature type="region of interest" description="Disordered" evidence="1">
    <location>
        <begin position="489"/>
        <end position="527"/>
    </location>
</feature>
<gene>
    <name evidence="3" type="ORF">Aspvir_000939</name>
</gene>
<keyword evidence="4" id="KW-1185">Reference proteome</keyword>
<dbReference type="PROSITE" id="PS50280">
    <property type="entry name" value="SET"/>
    <property type="match status" value="1"/>
</dbReference>
<reference evidence="3 4" key="1">
    <citation type="submission" date="2021-02" db="EMBL/GenBank/DDBJ databases">
        <title>Pan-genome distribution and transcriptional activeness of fungal secondary metabolism genes in Aspergillus section Fumigati.</title>
        <authorList>
            <person name="Takahashi H."/>
            <person name="Umemura M."/>
            <person name="Ninomiya A."/>
            <person name="Kusuya Y."/>
            <person name="Urayama S."/>
            <person name="Shimizu M."/>
            <person name="Watanabe A."/>
            <person name="Kamei K."/>
            <person name="Yaguchi T."/>
            <person name="Hagiwara D."/>
        </authorList>
    </citation>
    <scope>NUCLEOTIDE SEQUENCE [LARGE SCALE GENOMIC DNA]</scope>
    <source>
        <strain evidence="3 4">IFM 47045</strain>
    </source>
</reference>
<comment type="caution">
    <text evidence="3">The sequence shown here is derived from an EMBL/GenBank/DDBJ whole genome shotgun (WGS) entry which is preliminary data.</text>
</comment>
<dbReference type="Gene3D" id="2.170.270.10">
    <property type="entry name" value="SET domain"/>
    <property type="match status" value="1"/>
</dbReference>
<feature type="compositionally biased region" description="Pro residues" evidence="1">
    <location>
        <begin position="48"/>
        <end position="57"/>
    </location>
</feature>
<dbReference type="Proteomes" id="UP000710440">
    <property type="component" value="Unassembled WGS sequence"/>
</dbReference>
<proteinExistence type="predicted"/>
<feature type="compositionally biased region" description="Basic and acidic residues" evidence="1">
    <location>
        <begin position="489"/>
        <end position="500"/>
    </location>
</feature>
<feature type="compositionally biased region" description="Basic and acidic residues" evidence="1">
    <location>
        <begin position="572"/>
        <end position="592"/>
    </location>
</feature>
<evidence type="ECO:0000259" key="2">
    <source>
        <dbReference type="PROSITE" id="PS50280"/>
    </source>
</evidence>
<dbReference type="InterPro" id="IPR001214">
    <property type="entry name" value="SET_dom"/>
</dbReference>
<dbReference type="SUPFAM" id="SSF82199">
    <property type="entry name" value="SET domain"/>
    <property type="match status" value="1"/>
</dbReference>
<accession>A0A9P3BM90</accession>
<dbReference type="RefSeq" id="XP_043122005.1">
    <property type="nucleotide sequence ID" value="XM_043266070.1"/>
</dbReference>
<feature type="region of interest" description="Disordered" evidence="1">
    <location>
        <begin position="43"/>
        <end position="66"/>
    </location>
</feature>
<evidence type="ECO:0000313" key="4">
    <source>
        <dbReference type="Proteomes" id="UP000710440"/>
    </source>
</evidence>
<dbReference type="Pfam" id="PF00856">
    <property type="entry name" value="SET"/>
    <property type="match status" value="1"/>
</dbReference>
<evidence type="ECO:0000256" key="1">
    <source>
        <dbReference type="SAM" id="MobiDB-lite"/>
    </source>
</evidence>
<sequence length="643" mass="73929">MSLGFEQSREEMPCGVMGLDRARAGQEVEVQGQGQGQVGVHRPLLALPAPPPSPPPRSSRRPVLVPVAGDPDEMLYRRTYEKKTQSKYIDESVGYGLFAAGRIPAGEVVFADKVVWLAGAEVQRWKNAKAADDLVAEKVRAMGEEWHRGFLGLPNPQPKGSSGGAYAQIWKRYHMIALQPENAKVLVLGLNLAFVNHSCIPNASLYYTLRYPRDENGEEDKSLPPRIGRAVVRASRDIKPGEEITVAYFYAKGECGVRQLMSSMYCKFWCVCPFCREPVRETENALEKLYTLEAIFDDADTLYKRPAVVFKNAYELIKLYERLKISDTREVQVWLYCAMIAGFNCDLGRAMLFLIKARGLVLRLHGPNGHLYDRIRVYCQTPPLMPGFGATTRGRSAVKQCYFMFADQKHSADVLFMLTAKPDEYIRLHRYRRIPDRLAKPGESRYLIRYDAQDVRRKKFEDEEPDPVEFIPWWYDPEVRKQIIEEKKAKEAERKEEERKKAARKKKREKQPGKETTNTNPDCIEPEKDFLDVCRELAREFEAHDKEKPERQQREFREQDREALRHLLGAKNEPKKRADEDDEVENKQEHETLGGPWTQVPPHEHEPVPSQPAVREVAARRRVVLETPPVLPEIEKFAPIESR</sequence>
<dbReference type="OrthoDB" id="438641at2759"/>
<dbReference type="EMBL" id="BOPL01000001">
    <property type="protein sequence ID" value="GIJ98818.1"/>
    <property type="molecule type" value="Genomic_DNA"/>
</dbReference>
<dbReference type="AlphaFoldDB" id="A0A9P3BM90"/>
<dbReference type="InterPro" id="IPR046341">
    <property type="entry name" value="SET_dom_sf"/>
</dbReference>
<feature type="region of interest" description="Disordered" evidence="1">
    <location>
        <begin position="541"/>
        <end position="614"/>
    </location>
</feature>
<protein>
    <recommendedName>
        <fullName evidence="2">SET domain-containing protein</fullName>
    </recommendedName>
</protein>
<dbReference type="CDD" id="cd20071">
    <property type="entry name" value="SET_SMYD"/>
    <property type="match status" value="1"/>
</dbReference>
<evidence type="ECO:0000313" key="3">
    <source>
        <dbReference type="EMBL" id="GIJ98818.1"/>
    </source>
</evidence>
<feature type="domain" description="SET" evidence="2">
    <location>
        <begin position="82"/>
        <end position="249"/>
    </location>
</feature>
<dbReference type="PANTHER" id="PTHR47332:SF4">
    <property type="entry name" value="SET DOMAIN-CONTAINING PROTEIN 5"/>
    <property type="match status" value="1"/>
</dbReference>
<dbReference type="PANTHER" id="PTHR47332">
    <property type="entry name" value="SET DOMAIN-CONTAINING PROTEIN 5"/>
    <property type="match status" value="1"/>
</dbReference>
<dbReference type="InterPro" id="IPR053185">
    <property type="entry name" value="SET_domain_protein"/>
</dbReference>
<organism evidence="3 4">
    <name type="scientific">Aspergillus viridinutans</name>
    <dbReference type="NCBI Taxonomy" id="75553"/>
    <lineage>
        <taxon>Eukaryota</taxon>
        <taxon>Fungi</taxon>
        <taxon>Dikarya</taxon>
        <taxon>Ascomycota</taxon>
        <taxon>Pezizomycotina</taxon>
        <taxon>Eurotiomycetes</taxon>
        <taxon>Eurotiomycetidae</taxon>
        <taxon>Eurotiales</taxon>
        <taxon>Aspergillaceae</taxon>
        <taxon>Aspergillus</taxon>
        <taxon>Aspergillus subgen. Fumigati</taxon>
    </lineage>
</organism>
<feature type="compositionally biased region" description="Basic and acidic residues" evidence="1">
    <location>
        <begin position="541"/>
        <end position="565"/>
    </location>
</feature>
<name>A0A9P3BM90_ASPVI</name>
<dbReference type="GeneID" id="66928921"/>